<keyword evidence="4" id="KW-1185">Reference proteome</keyword>
<dbReference type="AlphaFoldDB" id="A0A1I6HQZ8"/>
<accession>A0A1I6HQZ8</accession>
<protein>
    <submittedName>
        <fullName evidence="3">Uncharacterized protein</fullName>
    </submittedName>
</protein>
<organism evidence="3 4">
    <name type="scientific">Pseudidiomarina maritima</name>
    <dbReference type="NCBI Taxonomy" id="519453"/>
    <lineage>
        <taxon>Bacteria</taxon>
        <taxon>Pseudomonadati</taxon>
        <taxon>Pseudomonadota</taxon>
        <taxon>Gammaproteobacteria</taxon>
        <taxon>Alteromonadales</taxon>
        <taxon>Idiomarinaceae</taxon>
        <taxon>Pseudidiomarina</taxon>
    </lineage>
</organism>
<dbReference type="EMBL" id="FOYU01000003">
    <property type="protein sequence ID" value="SFR56818.1"/>
    <property type="molecule type" value="Genomic_DNA"/>
</dbReference>
<reference evidence="4" key="1">
    <citation type="submission" date="2016-10" db="EMBL/GenBank/DDBJ databases">
        <authorList>
            <person name="Varghese N."/>
            <person name="Submissions S."/>
        </authorList>
    </citation>
    <scope>NUCLEOTIDE SEQUENCE [LARGE SCALE GENOMIC DNA]</scope>
    <source>
        <strain evidence="4">CGMCC 1.7285</strain>
    </source>
</reference>
<proteinExistence type="predicted"/>
<evidence type="ECO:0000313" key="4">
    <source>
        <dbReference type="Proteomes" id="UP000199424"/>
    </source>
</evidence>
<feature type="region of interest" description="Disordered" evidence="1">
    <location>
        <begin position="118"/>
        <end position="141"/>
    </location>
</feature>
<keyword evidence="2" id="KW-0472">Membrane</keyword>
<dbReference type="Proteomes" id="UP000199424">
    <property type="component" value="Unassembled WGS sequence"/>
</dbReference>
<keyword evidence="2" id="KW-0812">Transmembrane</keyword>
<gene>
    <name evidence="3" type="ORF">SAMN04488070_2051</name>
</gene>
<evidence type="ECO:0000313" key="3">
    <source>
        <dbReference type="EMBL" id="SFR56818.1"/>
    </source>
</evidence>
<feature type="transmembrane region" description="Helical" evidence="2">
    <location>
        <begin position="43"/>
        <end position="65"/>
    </location>
</feature>
<keyword evidence="2" id="KW-1133">Transmembrane helix</keyword>
<name>A0A1I6HQZ8_9GAMM</name>
<sequence>MVNFKRNTLKAAVLILTTLHLSACGTILYPERKGQVSGKIDPGVAALNGIGLLFFLVPGVIAFAVDFSNGTIYLPGTAATGDDSDVRVVHTGKNLTPDQLQALISAEVGEPVDLTQAEVRAEKAPNQASIGPRLSELRTAP</sequence>
<evidence type="ECO:0000256" key="1">
    <source>
        <dbReference type="SAM" id="MobiDB-lite"/>
    </source>
</evidence>
<dbReference type="RefSeq" id="WP_177203834.1">
    <property type="nucleotide sequence ID" value="NZ_FOYU01000003.1"/>
</dbReference>
<evidence type="ECO:0000256" key="2">
    <source>
        <dbReference type="SAM" id="Phobius"/>
    </source>
</evidence>